<dbReference type="InterPro" id="IPR045134">
    <property type="entry name" value="UHRF1/2-like"/>
</dbReference>
<dbReference type="Pfam" id="PF02182">
    <property type="entry name" value="SAD_SRA"/>
    <property type="match status" value="1"/>
</dbReference>
<dbReference type="SUPFAM" id="SSF52129">
    <property type="entry name" value="Caspase-like"/>
    <property type="match status" value="1"/>
</dbReference>
<dbReference type="PANTHER" id="PTHR14140">
    <property type="entry name" value="E3 UBIQUITIN-PROTEIN LIGASE UHRF-RELATED"/>
    <property type="match status" value="1"/>
</dbReference>
<evidence type="ECO:0000313" key="3">
    <source>
        <dbReference type="EMBL" id="MFC6880295.1"/>
    </source>
</evidence>
<dbReference type="Pfam" id="PF00656">
    <property type="entry name" value="Peptidase_C14"/>
    <property type="match status" value="1"/>
</dbReference>
<feature type="domain" description="YDG" evidence="2">
    <location>
        <begin position="253"/>
        <end position="396"/>
    </location>
</feature>
<evidence type="ECO:0000259" key="2">
    <source>
        <dbReference type="PROSITE" id="PS51015"/>
    </source>
</evidence>
<accession>A0ABW2CIM0</accession>
<evidence type="ECO:0000313" key="4">
    <source>
        <dbReference type="Proteomes" id="UP001596380"/>
    </source>
</evidence>
<dbReference type="InterPro" id="IPR036987">
    <property type="entry name" value="SRA-YDG_sf"/>
</dbReference>
<dbReference type="RefSeq" id="WP_160820767.1">
    <property type="nucleotide sequence ID" value="NZ_JBHSXE010000001.1"/>
</dbReference>
<dbReference type="SUPFAM" id="SSF88697">
    <property type="entry name" value="PUA domain-like"/>
    <property type="match status" value="1"/>
</dbReference>
<proteinExistence type="predicted"/>
<dbReference type="SMART" id="SM00466">
    <property type="entry name" value="SRA"/>
    <property type="match status" value="1"/>
</dbReference>
<dbReference type="InterPro" id="IPR003105">
    <property type="entry name" value="SRA_YDG"/>
</dbReference>
<reference evidence="4" key="1">
    <citation type="journal article" date="2019" name="Int. J. Syst. Evol. Microbiol.">
        <title>The Global Catalogue of Microorganisms (GCM) 10K type strain sequencing project: providing services to taxonomists for standard genome sequencing and annotation.</title>
        <authorList>
            <consortium name="The Broad Institute Genomics Platform"/>
            <consortium name="The Broad Institute Genome Sequencing Center for Infectious Disease"/>
            <person name="Wu L."/>
            <person name="Ma J."/>
        </authorList>
    </citation>
    <scope>NUCLEOTIDE SEQUENCE [LARGE SCALE GENOMIC DNA]</scope>
    <source>
        <strain evidence="4">JCM 3369</strain>
    </source>
</reference>
<sequence length="550" mass="60227">MSSPDPQKSRAVLIGTSRYQHLPNLEAVTNNLVALQQGLCQEDVWGLAPQHVQIVENPISQSKMLDPLHESAEEAQSVLLVYYAGHGVISRSSDLLLGLPETDDDPSRSIYTAVPYNLLRSVLMGSRAQYRILILDCCFSGRAVGAMGTSNVAAAAETDGAYIMASAPPNKASLAPEGAQFTAFTAELVELIQQGIEDAGRHLTLDEIFSDIRQSMSRKNLPQPWCRDHNDAGALPLLKNRAAVKAGPPPGYGEIPGVEEGDIFASRKELSYQRVHRPLQAGICGRHAAGGAESIVVSGGYSDDHDLGDVIIYTGHGGQDDRGRQVRPQDPSDPGNAALMANITTRYPVRVIRGAGGDRDYSPAEGFRYDGLYSVEEYWTTEGQDGFRIIQFRLEKLPQGEQPVVPSSSMDRRAGINLSHWEPVSAGIYMNRRLAEKVKQAHDYECQICGYSIQTPAGFRFSPTFHLQSLARPHKGPDIPENILCVCLTHRAELELGVITIDDDLSVINENEGIPIATLSLSPKHRVGRQYLRYHRGLYRRQGGTGPHHP</sequence>
<dbReference type="NCBIfam" id="NF047832">
    <property type="entry name" value="caspase_w_EACC1"/>
    <property type="match status" value="1"/>
</dbReference>
<evidence type="ECO:0000256" key="1">
    <source>
        <dbReference type="SAM" id="MobiDB-lite"/>
    </source>
</evidence>
<dbReference type="EMBL" id="JBHSXS010000004">
    <property type="protein sequence ID" value="MFC6880295.1"/>
    <property type="molecule type" value="Genomic_DNA"/>
</dbReference>
<feature type="region of interest" description="Disordered" evidence="1">
    <location>
        <begin position="316"/>
        <end position="335"/>
    </location>
</feature>
<name>A0ABW2CIM0_9ACTN</name>
<dbReference type="PROSITE" id="PS51015">
    <property type="entry name" value="YDG"/>
    <property type="match status" value="1"/>
</dbReference>
<organism evidence="3 4">
    <name type="scientific">Actinomadura yumaensis</name>
    <dbReference type="NCBI Taxonomy" id="111807"/>
    <lineage>
        <taxon>Bacteria</taxon>
        <taxon>Bacillati</taxon>
        <taxon>Actinomycetota</taxon>
        <taxon>Actinomycetes</taxon>
        <taxon>Streptosporangiales</taxon>
        <taxon>Thermomonosporaceae</taxon>
        <taxon>Actinomadura</taxon>
    </lineage>
</organism>
<comment type="caution">
    <text evidence="3">The sequence shown here is derived from an EMBL/GenBank/DDBJ whole genome shotgun (WGS) entry which is preliminary data.</text>
</comment>
<dbReference type="InterPro" id="IPR029030">
    <property type="entry name" value="Caspase-like_dom_sf"/>
</dbReference>
<dbReference type="PANTHER" id="PTHR14140:SF27">
    <property type="entry name" value="OS04G0289800 PROTEIN"/>
    <property type="match status" value="1"/>
</dbReference>
<dbReference type="InterPro" id="IPR011600">
    <property type="entry name" value="Pept_C14_caspase"/>
</dbReference>
<keyword evidence="4" id="KW-1185">Reference proteome</keyword>
<dbReference type="Gene3D" id="3.40.50.1460">
    <property type="match status" value="1"/>
</dbReference>
<dbReference type="Proteomes" id="UP001596380">
    <property type="component" value="Unassembled WGS sequence"/>
</dbReference>
<protein>
    <submittedName>
        <fullName evidence="3">YDG/SRA domain-containing protein</fullName>
    </submittedName>
</protein>
<dbReference type="InterPro" id="IPR015947">
    <property type="entry name" value="PUA-like_sf"/>
</dbReference>
<dbReference type="Gene3D" id="2.30.280.10">
    <property type="entry name" value="SRA-YDG"/>
    <property type="match status" value="1"/>
</dbReference>
<gene>
    <name evidence="3" type="ORF">ACFQKB_11025</name>
</gene>